<dbReference type="SUPFAM" id="SSF53850">
    <property type="entry name" value="Periplasmic binding protein-like II"/>
    <property type="match status" value="1"/>
</dbReference>
<evidence type="ECO:0000313" key="1">
    <source>
        <dbReference type="EMBL" id="VTR61123.1"/>
    </source>
</evidence>
<dbReference type="GeneID" id="30318650"/>
<dbReference type="RefSeq" id="WP_024485817.1">
    <property type="nucleotide sequence ID" value="NZ_CAMKUH010000008.1"/>
</dbReference>
<name>A0A4U9WNU2_SERFO</name>
<organism evidence="1">
    <name type="scientific">Serratia fonticola</name>
    <dbReference type="NCBI Taxonomy" id="47917"/>
    <lineage>
        <taxon>Bacteria</taxon>
        <taxon>Pseudomonadati</taxon>
        <taxon>Pseudomonadota</taxon>
        <taxon>Gammaproteobacteria</taxon>
        <taxon>Enterobacterales</taxon>
        <taxon>Yersiniaceae</taxon>
        <taxon>Serratia</taxon>
    </lineage>
</organism>
<reference evidence="1" key="1">
    <citation type="submission" date="2019-05" db="EMBL/GenBank/DDBJ databases">
        <authorList>
            <consortium name="Pathogen Informatics"/>
        </authorList>
    </citation>
    <scope>NUCLEOTIDE SEQUENCE [LARGE SCALE GENOMIC DNA]</scope>
    <source>
        <strain evidence="1">NCTC12965</strain>
    </source>
</reference>
<dbReference type="AlphaFoldDB" id="A0A4U9WNU2"/>
<sequence length="192" mass="21407">MFRRLHDEIDPNYVRSPWHESVELLYSGKVAMMIMGDRAKDELMQMGAVPGNDFLCVATPGSENYFIYGTDSFTILQQSGNATAIEAQRHLADVLMDPDFQRRFNQFKGSIPARTDIDMSTFDVCAQKAAKLFKSAGAADHLLPSMAHSIAVDVQTKEVFFRVLNVFFTYPDMSAKQAVAQLNTALITVKGL</sequence>
<gene>
    <name evidence="1" type="ORF">NCTC12965_08756</name>
</gene>
<accession>A0A4U9WNU2</accession>
<dbReference type="EMBL" id="CABEEZ010000167">
    <property type="protein sequence ID" value="VTR61123.1"/>
    <property type="molecule type" value="Genomic_DNA"/>
</dbReference>
<protein>
    <submittedName>
        <fullName evidence="1">P39</fullName>
    </submittedName>
</protein>
<dbReference type="Gene3D" id="3.40.190.10">
    <property type="entry name" value="Periplasmic binding protein-like II"/>
    <property type="match status" value="1"/>
</dbReference>
<proteinExistence type="predicted"/>